<dbReference type="InterPro" id="IPR018713">
    <property type="entry name" value="MPAB/Lcp_cat_dom"/>
</dbReference>
<keyword evidence="3" id="KW-1185">Reference proteome</keyword>
<organism evidence="2 3">
    <name type="scientific">Streptomyces roseirectus</name>
    <dbReference type="NCBI Taxonomy" id="2768066"/>
    <lineage>
        <taxon>Bacteria</taxon>
        <taxon>Bacillati</taxon>
        <taxon>Actinomycetota</taxon>
        <taxon>Actinomycetes</taxon>
        <taxon>Kitasatosporales</taxon>
        <taxon>Streptomycetaceae</taxon>
        <taxon>Streptomyces</taxon>
    </lineage>
</organism>
<evidence type="ECO:0000313" key="2">
    <source>
        <dbReference type="EMBL" id="QNP76143.1"/>
    </source>
</evidence>
<protein>
    <recommendedName>
        <fullName evidence="1">ER-bound oxygenase mpaB/mpaB'/Rubber oxygenase catalytic domain-containing protein</fullName>
    </recommendedName>
</protein>
<accession>A0A7H0ITM7</accession>
<feature type="domain" description="ER-bound oxygenase mpaB/mpaB'/Rubber oxygenase catalytic" evidence="1">
    <location>
        <begin position="1"/>
        <end position="70"/>
    </location>
</feature>
<name>A0A7H0ITM7_9ACTN</name>
<evidence type="ECO:0000313" key="3">
    <source>
        <dbReference type="Proteomes" id="UP000516052"/>
    </source>
</evidence>
<proteinExistence type="predicted"/>
<reference evidence="2 3" key="1">
    <citation type="submission" date="2020-08" db="EMBL/GenBank/DDBJ databases">
        <title>A novel species.</title>
        <authorList>
            <person name="Gao J."/>
        </authorList>
    </citation>
    <scope>NUCLEOTIDE SEQUENCE [LARGE SCALE GENOMIC DNA]</scope>
    <source>
        <strain evidence="2 3">CRXT-G-22</strain>
    </source>
</reference>
<gene>
    <name evidence="2" type="ORF">IAG44_39170</name>
</gene>
<dbReference type="GO" id="GO:0016491">
    <property type="term" value="F:oxidoreductase activity"/>
    <property type="evidence" value="ECO:0007669"/>
    <property type="project" value="InterPro"/>
</dbReference>
<dbReference type="EMBL" id="CP060828">
    <property type="protein sequence ID" value="QNP76143.1"/>
    <property type="molecule type" value="Genomic_DNA"/>
</dbReference>
<evidence type="ECO:0000259" key="1">
    <source>
        <dbReference type="Pfam" id="PF09995"/>
    </source>
</evidence>
<dbReference type="KEGG" id="sroi:IAG44_39170"/>
<dbReference type="Proteomes" id="UP000516052">
    <property type="component" value="Chromosome"/>
</dbReference>
<dbReference type="AlphaFoldDB" id="A0A7H0ITM7"/>
<dbReference type="Pfam" id="PF09995">
    <property type="entry name" value="MPAB_Lcp_cat"/>
    <property type="match status" value="1"/>
</dbReference>
<sequence length="102" mass="11204">MRPQLHVTPAVLDALGFLRGLGRTGRKRVVVRVLMNDVVGLLPSWARTELGIHRPALVRADWDRPAATVVGWALEWARGPSEIHAAARARLVEAEPGPRDGF</sequence>